<dbReference type="EMBL" id="BK016133">
    <property type="protein sequence ID" value="DAF97513.1"/>
    <property type="molecule type" value="Genomic_DNA"/>
</dbReference>
<protein>
    <submittedName>
        <fullName evidence="2">Uncharacterized protein</fullName>
    </submittedName>
</protein>
<sequence length="150" mass="17828">MAKKKADLVMEVKHLLKDLEDELVAYSKLPMKDINEFFHKVMEARETLQDKYQKVHSTRAESRLRPIAFYRKGEDHVTRIDAYSILREGDEYKLFNHLKDEVVEANMSGSFRIKDSTGAFVTLTKNTLKEIYHYNYVFGDKKRPFYELKR</sequence>
<proteinExistence type="predicted"/>
<name>A0A8S5USN2_9CAUD</name>
<feature type="coiled-coil region" evidence="1">
    <location>
        <begin position="2"/>
        <end position="29"/>
    </location>
</feature>
<keyword evidence="1" id="KW-0175">Coiled coil</keyword>
<accession>A0A8S5USN2</accession>
<evidence type="ECO:0000256" key="1">
    <source>
        <dbReference type="SAM" id="Coils"/>
    </source>
</evidence>
<organism evidence="2">
    <name type="scientific">Myoviridae sp. ctijX18</name>
    <dbReference type="NCBI Taxonomy" id="2825154"/>
    <lineage>
        <taxon>Viruses</taxon>
        <taxon>Duplodnaviria</taxon>
        <taxon>Heunggongvirae</taxon>
        <taxon>Uroviricota</taxon>
        <taxon>Caudoviricetes</taxon>
    </lineage>
</organism>
<evidence type="ECO:0000313" key="2">
    <source>
        <dbReference type="EMBL" id="DAF97513.1"/>
    </source>
</evidence>
<reference evidence="2" key="1">
    <citation type="journal article" date="2021" name="Proc. Natl. Acad. Sci. U.S.A.">
        <title>A Catalog of Tens of Thousands of Viruses from Human Metagenomes Reveals Hidden Associations with Chronic Diseases.</title>
        <authorList>
            <person name="Tisza M.J."/>
            <person name="Buck C.B."/>
        </authorList>
    </citation>
    <scope>NUCLEOTIDE SEQUENCE</scope>
    <source>
        <strain evidence="2">CtijX18</strain>
    </source>
</reference>